<dbReference type="AlphaFoldDB" id="A0A948TH15"/>
<keyword evidence="2" id="KW-0808">Transferase</keyword>
<dbReference type="PANTHER" id="PTHR43169:SF2">
    <property type="entry name" value="NAD_GMP SYNTHASE DOMAIN-CONTAINING PROTEIN"/>
    <property type="match status" value="1"/>
</dbReference>
<sequence length="298" mass="32880">MTPDLQAALTRLQEQLQPLRGHKVALAFSAGSDSTLLLTQLAALYGTAAAGNDHVAGNDHAHTEGGVYAFLVSSQLHPYADVAEAQALCQQFKVPLEVLTLNELPAIANNPPERCYLCKKELMSLLWRQAKEKQCTHLIDGTNASDLLVYRPGLRAIKELQVFSPLAEANITKAQVRGLLEELKLAAAQKPSAPCLATRFAYNSTLNVETMRQIEEVETKLHALGLYNVRVRVYPQEHIVRLEVDPEAIAQVVAQREEIVALLRSITGYLYFCLDLEGFTSGSMDKALKLEGREFKCP</sequence>
<evidence type="ECO:0000313" key="2">
    <source>
        <dbReference type="EMBL" id="MBU3844667.1"/>
    </source>
</evidence>
<comment type="caution">
    <text evidence="2">The sequence shown here is derived from an EMBL/GenBank/DDBJ whole genome shotgun (WGS) entry which is preliminary data.</text>
</comment>
<evidence type="ECO:0000256" key="1">
    <source>
        <dbReference type="PIRSR" id="PIRSR006661-1"/>
    </source>
</evidence>
<reference evidence="2" key="2">
    <citation type="submission" date="2021-04" db="EMBL/GenBank/DDBJ databases">
        <authorList>
            <person name="Gilroy R."/>
        </authorList>
    </citation>
    <scope>NUCLEOTIDE SEQUENCE</scope>
    <source>
        <strain evidence="2">378</strain>
    </source>
</reference>
<dbReference type="PIRSF" id="PIRSF006661">
    <property type="entry name" value="PP-lp_UCP006661"/>
    <property type="match status" value="1"/>
</dbReference>
<dbReference type="Gene3D" id="3.40.50.620">
    <property type="entry name" value="HUPs"/>
    <property type="match status" value="1"/>
</dbReference>
<dbReference type="NCBIfam" id="TIGR00268">
    <property type="entry name" value="ATP-dependent sacrificial sulfur transferase LarE"/>
    <property type="match status" value="1"/>
</dbReference>
<accession>A0A948TH15</accession>
<dbReference type="PANTHER" id="PTHR43169">
    <property type="entry name" value="EXSB FAMILY PROTEIN"/>
    <property type="match status" value="1"/>
</dbReference>
<dbReference type="Proteomes" id="UP000733611">
    <property type="component" value="Unassembled WGS sequence"/>
</dbReference>
<proteinExistence type="predicted"/>
<name>A0A948TH15_9GAMM</name>
<dbReference type="InterPro" id="IPR052188">
    <property type="entry name" value="Ni-pincer_cofactor_biosynth"/>
</dbReference>
<gene>
    <name evidence="2" type="primary">larE</name>
    <name evidence="2" type="ORF">H9847_07355</name>
</gene>
<reference evidence="2" key="1">
    <citation type="journal article" date="2021" name="PeerJ">
        <title>Extensive microbial diversity within the chicken gut microbiome revealed by metagenomics and culture.</title>
        <authorList>
            <person name="Gilroy R."/>
            <person name="Ravi A."/>
            <person name="Getino M."/>
            <person name="Pursley I."/>
            <person name="Horton D.L."/>
            <person name="Alikhan N.F."/>
            <person name="Baker D."/>
            <person name="Gharbi K."/>
            <person name="Hall N."/>
            <person name="Watson M."/>
            <person name="Adriaenssens E.M."/>
            <person name="Foster-Nyarko E."/>
            <person name="Jarju S."/>
            <person name="Secka A."/>
            <person name="Antonio M."/>
            <person name="Oren A."/>
            <person name="Chaudhuri R.R."/>
            <person name="La Ragione R."/>
            <person name="Hildebrand F."/>
            <person name="Pallen M.J."/>
        </authorList>
    </citation>
    <scope>NUCLEOTIDE SEQUENCE</scope>
    <source>
        <strain evidence="2">378</strain>
    </source>
</reference>
<dbReference type="InterPro" id="IPR005232">
    <property type="entry name" value="LarE"/>
</dbReference>
<dbReference type="EMBL" id="JAHLFE010000149">
    <property type="protein sequence ID" value="MBU3844667.1"/>
    <property type="molecule type" value="Genomic_DNA"/>
</dbReference>
<feature type="active site" description="Nucleophile and sulfur donor" evidence="1">
    <location>
        <position position="195"/>
    </location>
</feature>
<protein>
    <submittedName>
        <fullName evidence="2">ATP-dependent sacrificial sulfur transferase LarE</fullName>
    </submittedName>
</protein>
<evidence type="ECO:0000313" key="3">
    <source>
        <dbReference type="Proteomes" id="UP000733611"/>
    </source>
</evidence>
<dbReference type="InterPro" id="IPR014729">
    <property type="entry name" value="Rossmann-like_a/b/a_fold"/>
</dbReference>
<organism evidence="2 3">
    <name type="scientific">Candidatus Anaerobiospirillum pullicola</name>
    <dbReference type="NCBI Taxonomy" id="2838451"/>
    <lineage>
        <taxon>Bacteria</taxon>
        <taxon>Pseudomonadati</taxon>
        <taxon>Pseudomonadota</taxon>
        <taxon>Gammaproteobacteria</taxon>
        <taxon>Aeromonadales</taxon>
        <taxon>Succinivibrionaceae</taxon>
        <taxon>Anaerobiospirillum</taxon>
    </lineage>
</organism>
<dbReference type="SUPFAM" id="SSF52402">
    <property type="entry name" value="Adenine nucleotide alpha hydrolases-like"/>
    <property type="match status" value="1"/>
</dbReference>
<dbReference type="GO" id="GO:0016783">
    <property type="term" value="F:sulfurtransferase activity"/>
    <property type="evidence" value="ECO:0007669"/>
    <property type="project" value="InterPro"/>
</dbReference>